<name>A0A564WB40_9PROT</name>
<comment type="similarity">
    <text evidence="1">Belongs to the glycosyl hydrolase 13 family.</text>
</comment>
<dbReference type="GO" id="GO:0009313">
    <property type="term" value="P:oligosaccharide catabolic process"/>
    <property type="evidence" value="ECO:0007669"/>
    <property type="project" value="TreeGrafter"/>
</dbReference>
<evidence type="ECO:0000313" key="6">
    <source>
        <dbReference type="Proteomes" id="UP000326641"/>
    </source>
</evidence>
<dbReference type="Pfam" id="PF00128">
    <property type="entry name" value="Alpha-amylase"/>
    <property type="match status" value="1"/>
</dbReference>
<dbReference type="InterPro" id="IPR006047">
    <property type="entry name" value="GH13_cat_dom"/>
</dbReference>
<dbReference type="InterPro" id="IPR017853">
    <property type="entry name" value="GH"/>
</dbReference>
<sequence length="530" mass="59636">MSEWWRGAVIYQIYPRSFRDTNGDGIGDLAGIIEGLDYIAALGVDGIWLSPIFLSPMKDFGYDVADYCAVDPVFGSLDDLDRLVARAHTLGLKVILDQVYSHSSDQHPWFEESRQSRDNPKADWYVWADPKPDGTPPNNWLAVFGGPAWDWEPRRRQYYFHNFLKEQPDLNFHTQAVQDAVLAAAQFWLDRGIDGFRIDVANFFAHDAMLRDNPPSFHPAPDKPYWLQRPLYTRNRPETLAFVARFRALIDRYAERMAVAEIAAEDQIGTMVAYTDGPDRYHTAYSFAFLHDAPNPRAIRAGVERMLAASRTAWPSWSFSNHDVVRSVSRYADDADRKARARLLIAVLSTLRGTAFLYQGEELGLPQAHVPYDRLQDPEGKAFWPRHKGRDGARTPLPWRTDAPHAGFSTAEPWLPVDRAHVNLAVDGQNADDGSVLNFTRHFLAWRQRQPALKVGDIRFLDAPETVLAFERTCAEQRLLLAFNFGLTPATVPLPVPGSLRVLPVPGMNGTWNGTAAAIPALSGMIAVVD</sequence>
<evidence type="ECO:0000256" key="3">
    <source>
        <dbReference type="ARBA" id="ARBA00023295"/>
    </source>
</evidence>
<dbReference type="Gene3D" id="3.20.20.80">
    <property type="entry name" value="Glycosidases"/>
    <property type="match status" value="1"/>
</dbReference>
<dbReference type="EC" id="3.2.1.20" evidence="5"/>
<evidence type="ECO:0000313" key="5">
    <source>
        <dbReference type="EMBL" id="VUX45710.1"/>
    </source>
</evidence>
<keyword evidence="3 5" id="KW-0326">Glycosidase</keyword>
<gene>
    <name evidence="5" type="primary">aglA</name>
    <name evidence="5" type="ORF">DF3PA_140091</name>
</gene>
<evidence type="ECO:0000256" key="1">
    <source>
        <dbReference type="ARBA" id="ARBA00008061"/>
    </source>
</evidence>
<dbReference type="Gene3D" id="2.60.40.1180">
    <property type="entry name" value="Golgi alpha-mannosidase II"/>
    <property type="match status" value="1"/>
</dbReference>
<evidence type="ECO:0000256" key="2">
    <source>
        <dbReference type="ARBA" id="ARBA00022801"/>
    </source>
</evidence>
<evidence type="ECO:0000259" key="4">
    <source>
        <dbReference type="SMART" id="SM00642"/>
    </source>
</evidence>
<dbReference type="PANTHER" id="PTHR10357:SF179">
    <property type="entry name" value="NEUTRAL AND BASIC AMINO ACID TRANSPORT PROTEIN RBAT"/>
    <property type="match status" value="1"/>
</dbReference>
<dbReference type="FunFam" id="3.90.400.10:FF:000002">
    <property type="entry name" value="Sucrose isomerase"/>
    <property type="match status" value="1"/>
</dbReference>
<comment type="caution">
    <text evidence="5">The sequence shown here is derived from an EMBL/GenBank/DDBJ whole genome shotgun (WGS) entry which is preliminary data.</text>
</comment>
<dbReference type="AlphaFoldDB" id="A0A564WB40"/>
<dbReference type="InterPro" id="IPR013780">
    <property type="entry name" value="Glyco_hydro_b"/>
</dbReference>
<dbReference type="GO" id="GO:0004556">
    <property type="term" value="F:alpha-amylase activity"/>
    <property type="evidence" value="ECO:0007669"/>
    <property type="project" value="TreeGrafter"/>
</dbReference>
<dbReference type="PANTHER" id="PTHR10357">
    <property type="entry name" value="ALPHA-AMYLASE FAMILY MEMBER"/>
    <property type="match status" value="1"/>
</dbReference>
<dbReference type="GO" id="GO:0004558">
    <property type="term" value="F:alpha-1,4-glucosidase activity"/>
    <property type="evidence" value="ECO:0007669"/>
    <property type="project" value="UniProtKB-EC"/>
</dbReference>
<dbReference type="InterPro" id="IPR045857">
    <property type="entry name" value="O16G_dom_2"/>
</dbReference>
<organism evidence="5 6">
    <name type="scientific">Candidatus Defluviicoccus seviourii</name>
    <dbReference type="NCBI Taxonomy" id="2565273"/>
    <lineage>
        <taxon>Bacteria</taxon>
        <taxon>Pseudomonadati</taxon>
        <taxon>Pseudomonadota</taxon>
        <taxon>Alphaproteobacteria</taxon>
        <taxon>Rhodospirillales</taxon>
        <taxon>Rhodospirillaceae</taxon>
        <taxon>Defluviicoccus</taxon>
    </lineage>
</organism>
<accession>A0A564WB40</accession>
<dbReference type="SUPFAM" id="SSF51011">
    <property type="entry name" value="Glycosyl hydrolase domain"/>
    <property type="match status" value="1"/>
</dbReference>
<protein>
    <submittedName>
        <fullName evidence="5">Alpha-glucosidase</fullName>
        <ecNumber evidence="5">3.2.1.20</ecNumber>
    </submittedName>
</protein>
<proteinExistence type="inferred from homology"/>
<dbReference type="Proteomes" id="UP000326641">
    <property type="component" value="Unassembled WGS sequence"/>
</dbReference>
<dbReference type="CDD" id="cd11330">
    <property type="entry name" value="AmyAc_OligoGlu"/>
    <property type="match status" value="1"/>
</dbReference>
<feature type="domain" description="Glycosyl hydrolase family 13 catalytic" evidence="4">
    <location>
        <begin position="12"/>
        <end position="394"/>
    </location>
</feature>
<dbReference type="Gene3D" id="3.90.400.10">
    <property type="entry name" value="Oligo-1,6-glucosidase, Domain 2"/>
    <property type="match status" value="1"/>
</dbReference>
<keyword evidence="6" id="KW-1185">Reference proteome</keyword>
<dbReference type="SMART" id="SM00642">
    <property type="entry name" value="Aamy"/>
    <property type="match status" value="1"/>
</dbReference>
<dbReference type="EMBL" id="UXAT02000006">
    <property type="protein sequence ID" value="VUX45710.1"/>
    <property type="molecule type" value="Genomic_DNA"/>
</dbReference>
<reference evidence="5" key="1">
    <citation type="submission" date="2018-11" db="EMBL/GenBank/DDBJ databases">
        <authorList>
            <person name="Onetto C."/>
        </authorList>
    </citation>
    <scope>NUCLEOTIDE SEQUENCE [LARGE SCALE GENOMIC DNA]</scope>
</reference>
<dbReference type="SUPFAM" id="SSF51445">
    <property type="entry name" value="(Trans)glycosidases"/>
    <property type="match status" value="1"/>
</dbReference>
<keyword evidence="2 5" id="KW-0378">Hydrolase</keyword>